<evidence type="ECO:0000259" key="1">
    <source>
        <dbReference type="Pfam" id="PF05699"/>
    </source>
</evidence>
<keyword evidence="3" id="KW-1185">Reference proteome</keyword>
<organism evidence="2 3">
    <name type="scientific">Aphis craccivora</name>
    <name type="common">Cowpea aphid</name>
    <dbReference type="NCBI Taxonomy" id="307492"/>
    <lineage>
        <taxon>Eukaryota</taxon>
        <taxon>Metazoa</taxon>
        <taxon>Ecdysozoa</taxon>
        <taxon>Arthropoda</taxon>
        <taxon>Hexapoda</taxon>
        <taxon>Insecta</taxon>
        <taxon>Pterygota</taxon>
        <taxon>Neoptera</taxon>
        <taxon>Paraneoptera</taxon>
        <taxon>Hemiptera</taxon>
        <taxon>Sternorrhyncha</taxon>
        <taxon>Aphidomorpha</taxon>
        <taxon>Aphidoidea</taxon>
        <taxon>Aphididae</taxon>
        <taxon>Aphidini</taxon>
        <taxon>Aphis</taxon>
        <taxon>Aphis</taxon>
    </lineage>
</organism>
<dbReference type="InterPro" id="IPR012337">
    <property type="entry name" value="RNaseH-like_sf"/>
</dbReference>
<dbReference type="OrthoDB" id="6598764at2759"/>
<dbReference type="PANTHER" id="PTHR31511:SF12">
    <property type="entry name" value="RHO TERMINATION FACTOR N-TERMINAL DOMAIN-CONTAINING PROTEIN"/>
    <property type="match status" value="1"/>
</dbReference>
<dbReference type="EMBL" id="VUJU01004928">
    <property type="protein sequence ID" value="KAF0752804.1"/>
    <property type="molecule type" value="Genomic_DNA"/>
</dbReference>
<protein>
    <submittedName>
        <fullName evidence="2">Zinc finger MYM-type protein 1-like</fullName>
    </submittedName>
</protein>
<feature type="domain" description="HAT C-terminal dimerisation" evidence="1">
    <location>
        <begin position="623"/>
        <end position="667"/>
    </location>
</feature>
<reference evidence="2 3" key="1">
    <citation type="submission" date="2019-08" db="EMBL/GenBank/DDBJ databases">
        <title>Whole genome of Aphis craccivora.</title>
        <authorList>
            <person name="Voronova N.V."/>
            <person name="Shulinski R.S."/>
            <person name="Bandarenka Y.V."/>
            <person name="Zhorov D.G."/>
            <person name="Warner D."/>
        </authorList>
    </citation>
    <scope>NUCLEOTIDE SEQUENCE [LARGE SCALE GENOMIC DNA]</scope>
    <source>
        <strain evidence="2">180601</strain>
        <tissue evidence="2">Whole Body</tissue>
    </source>
</reference>
<evidence type="ECO:0000313" key="3">
    <source>
        <dbReference type="Proteomes" id="UP000478052"/>
    </source>
</evidence>
<dbReference type="SUPFAM" id="SSF53098">
    <property type="entry name" value="Ribonuclease H-like"/>
    <property type="match status" value="1"/>
</dbReference>
<proteinExistence type="predicted"/>
<name>A0A6G0YC27_APHCR</name>
<comment type="caution">
    <text evidence="2">The sequence shown here is derived from an EMBL/GenBank/DDBJ whole genome shotgun (WGS) entry which is preliminary data.</text>
</comment>
<evidence type="ECO:0000313" key="2">
    <source>
        <dbReference type="EMBL" id="KAF0752804.1"/>
    </source>
</evidence>
<dbReference type="GO" id="GO:0046983">
    <property type="term" value="F:protein dimerization activity"/>
    <property type="evidence" value="ECO:0007669"/>
    <property type="project" value="InterPro"/>
</dbReference>
<dbReference type="Pfam" id="PF05699">
    <property type="entry name" value="Dimer_Tnp_hAT"/>
    <property type="match status" value="1"/>
</dbReference>
<dbReference type="AlphaFoldDB" id="A0A6G0YC27"/>
<dbReference type="PANTHER" id="PTHR31511">
    <property type="entry name" value="PROTEIN CBG23764"/>
    <property type="match status" value="1"/>
</dbReference>
<sequence length="670" mass="76416">MMRSYHKENSNEAANAKKACLLLVQSPGFTEIFSSANRKLVWYYVKNFKNIQNYNEFFNSIKSELVVLLKSLAPKHPIKFNLKLEATYNIPNVDNSSENRSFKTSARPIFSETGVREIVEEGIIKLMAEQDKYSSKGSGYTLQCIDGLLLGVYNYTPLSASSYIPLPDFIEKKKAVINPQNSDQQCFKWAILAKHVSGNGKNKVAENYTTHEEKYNFSGLTFPTNLHQVNIFEKNNPNVTVNVYGLEKHFRPPQKFPKYEVFPLKVVDEEKIDHFDLLLITDDENSHFTYISNFSRLVRSQKTRHNGRAVFFDLKTLNIIAQLYDGASVISGCLGGNQAKIKQLYPCAIYTHCMAHRLNLVVVDMCKNIKSARTTFNVLESIYVHFSRPSNNKKLCDIQMQLGLEKGTVLRIFDENNYKYAAQALGILTSIQKPEFLILITILKTVLSVINVLSNKLQSKSATLGNSSNVVQSVITTFKNMRSDSEFTEIWQTITKLANENNVELSTACYKRKRKEPNALKECVVTSTTGQECDDEQTDTSVKVIWRRTEYIAVIDTTLANLKYRFSNDSLKLANSIDSFCIMDYNNGLYFIKHYKDVTHTSINFLKSEMLVAKNCLARIKENFDIDDIKKVVTEDVNPNLYKLLQVAFTIPISSATCERSFSSMRRLKT</sequence>
<dbReference type="InterPro" id="IPR008906">
    <property type="entry name" value="HATC_C_dom"/>
</dbReference>
<gene>
    <name evidence="2" type="ORF">FWK35_00012266</name>
</gene>
<dbReference type="Proteomes" id="UP000478052">
    <property type="component" value="Unassembled WGS sequence"/>
</dbReference>
<accession>A0A6G0YC27</accession>